<feature type="non-terminal residue" evidence="12">
    <location>
        <position position="349"/>
    </location>
</feature>
<dbReference type="InterPro" id="IPR018955">
    <property type="entry name" value="BCDHK/PDK_N"/>
</dbReference>
<dbReference type="Gene3D" id="3.30.565.10">
    <property type="entry name" value="Histidine kinase-like ATPase, C-terminal domain"/>
    <property type="match status" value="1"/>
</dbReference>
<keyword evidence="5 10" id="KW-0547">Nucleotide-binding</keyword>
<dbReference type="Pfam" id="PF02518">
    <property type="entry name" value="HATPase_c"/>
    <property type="match status" value="1"/>
</dbReference>
<dbReference type="GO" id="GO:0004740">
    <property type="term" value="F:pyruvate dehydrogenase (acetyl-transferring) kinase activity"/>
    <property type="evidence" value="ECO:0007669"/>
    <property type="project" value="TreeGrafter"/>
</dbReference>
<dbReference type="GO" id="GO:0005759">
    <property type="term" value="C:mitochondrial matrix"/>
    <property type="evidence" value="ECO:0007669"/>
    <property type="project" value="UniProtKB-SubCell"/>
</dbReference>
<evidence type="ECO:0000256" key="9">
    <source>
        <dbReference type="ARBA" id="ARBA00023128"/>
    </source>
</evidence>
<proteinExistence type="inferred from homology"/>
<accession>A0A1Y1WJ16</accession>
<dbReference type="InterPro" id="IPR036784">
    <property type="entry name" value="AK/P_DHK_N_sf"/>
</dbReference>
<dbReference type="InterPro" id="IPR039028">
    <property type="entry name" value="BCKD/PDK"/>
</dbReference>
<keyword evidence="6 10" id="KW-0418">Kinase</keyword>
<sequence>YASVGLQPITLSRLLQICQPPLTRESLIENAQYLCRERPVRYAKRLKLFQRLPYIVGVNPHLNSIYQIYYKNFNDSKHFPMVESLSDQREFIQMLARQSESLRDIMPAVARGFYESRRYISTPDRCAFLDELIKMRIGLRLLTSQHLALYHQFRATAKGTYDEETDHGRFQGIVDNRMKLAHMVRLCAQGVQAMCDMAYGEAPTFTIDGQTNLTFRYIPSHLEYMLVELLKNAFRSTVQNSKGGEIPPVQITISKGSSRVAIRIRDFGGGIPHEIQSKVFEYSFTTVKHSSVDGSQDDVTMRNVAAGQSSIAGLGFGLPMTKIYAEFFGGSLNVISLDGYGCDAFLELP</sequence>
<evidence type="ECO:0000256" key="4">
    <source>
        <dbReference type="ARBA" id="ARBA00022679"/>
    </source>
</evidence>
<dbReference type="GO" id="GO:0010906">
    <property type="term" value="P:regulation of glucose metabolic process"/>
    <property type="evidence" value="ECO:0007669"/>
    <property type="project" value="TreeGrafter"/>
</dbReference>
<comment type="caution">
    <text evidence="12">The sequence shown here is derived from an EMBL/GenBank/DDBJ whole genome shotgun (WGS) entry which is preliminary data.</text>
</comment>
<dbReference type="PANTHER" id="PTHR11947">
    <property type="entry name" value="PYRUVATE DEHYDROGENASE KINASE"/>
    <property type="match status" value="1"/>
</dbReference>
<keyword evidence="9 10" id="KW-0496">Mitochondrion</keyword>
<evidence type="ECO:0000313" key="13">
    <source>
        <dbReference type="Proteomes" id="UP000193922"/>
    </source>
</evidence>
<dbReference type="PANTHER" id="PTHR11947:SF20">
    <property type="entry name" value="[3-METHYL-2-OXOBUTANOATE DEHYDROGENASE [LIPOAMIDE]] KINASE, MITOCHONDRIAL"/>
    <property type="match status" value="1"/>
</dbReference>
<dbReference type="SMART" id="SM00387">
    <property type="entry name" value="HATPase_c"/>
    <property type="match status" value="1"/>
</dbReference>
<evidence type="ECO:0000256" key="5">
    <source>
        <dbReference type="ARBA" id="ARBA00022741"/>
    </source>
</evidence>
<dbReference type="SUPFAM" id="SSF55874">
    <property type="entry name" value="ATPase domain of HSP90 chaperone/DNA topoisomerase II/histidine kinase"/>
    <property type="match status" value="1"/>
</dbReference>
<comment type="subcellular location">
    <subcellularLocation>
        <location evidence="1 10">Mitochondrion matrix</location>
    </subcellularLocation>
</comment>
<organism evidence="12 13">
    <name type="scientific">Linderina pennispora</name>
    <dbReference type="NCBI Taxonomy" id="61395"/>
    <lineage>
        <taxon>Eukaryota</taxon>
        <taxon>Fungi</taxon>
        <taxon>Fungi incertae sedis</taxon>
        <taxon>Zoopagomycota</taxon>
        <taxon>Kickxellomycotina</taxon>
        <taxon>Kickxellomycetes</taxon>
        <taxon>Kickxellales</taxon>
        <taxon>Kickxellaceae</taxon>
        <taxon>Linderina</taxon>
    </lineage>
</organism>
<dbReference type="GO" id="GO:0005524">
    <property type="term" value="F:ATP binding"/>
    <property type="evidence" value="ECO:0007669"/>
    <property type="project" value="UniProtKB-UniRule"/>
</dbReference>
<evidence type="ECO:0000256" key="3">
    <source>
        <dbReference type="ARBA" id="ARBA00022553"/>
    </source>
</evidence>
<feature type="domain" description="Histidine kinase" evidence="11">
    <location>
        <begin position="219"/>
        <end position="349"/>
    </location>
</feature>
<dbReference type="Pfam" id="PF10436">
    <property type="entry name" value="BCDHK_Adom3"/>
    <property type="match status" value="1"/>
</dbReference>
<evidence type="ECO:0000256" key="6">
    <source>
        <dbReference type="ARBA" id="ARBA00022777"/>
    </source>
</evidence>
<evidence type="ECO:0000256" key="10">
    <source>
        <dbReference type="RuleBase" id="RU366032"/>
    </source>
</evidence>
<dbReference type="Gene3D" id="1.20.140.20">
    <property type="entry name" value="Alpha-ketoacid/pyruvate dehydrogenase kinase, N-terminal domain"/>
    <property type="match status" value="1"/>
</dbReference>
<comment type="similarity">
    <text evidence="2 10">Belongs to the PDK/BCKDK protein kinase family.</text>
</comment>
<dbReference type="InterPro" id="IPR005467">
    <property type="entry name" value="His_kinase_dom"/>
</dbReference>
<evidence type="ECO:0000256" key="8">
    <source>
        <dbReference type="ARBA" id="ARBA00022946"/>
    </source>
</evidence>
<dbReference type="InterPro" id="IPR036890">
    <property type="entry name" value="HATPase_C_sf"/>
</dbReference>
<dbReference type="Proteomes" id="UP000193922">
    <property type="component" value="Unassembled WGS sequence"/>
</dbReference>
<dbReference type="SUPFAM" id="SSF69012">
    <property type="entry name" value="alpha-ketoacid dehydrogenase kinase, N-terminal domain"/>
    <property type="match status" value="1"/>
</dbReference>
<keyword evidence="13" id="KW-1185">Reference proteome</keyword>
<evidence type="ECO:0000313" key="12">
    <source>
        <dbReference type="EMBL" id="ORX73355.1"/>
    </source>
</evidence>
<dbReference type="EC" id="2.7.11.-" evidence="10"/>
<dbReference type="EMBL" id="MCFD01000002">
    <property type="protein sequence ID" value="ORX73355.1"/>
    <property type="molecule type" value="Genomic_DNA"/>
</dbReference>
<reference evidence="12 13" key="1">
    <citation type="submission" date="2016-07" db="EMBL/GenBank/DDBJ databases">
        <title>Pervasive Adenine N6-methylation of Active Genes in Fungi.</title>
        <authorList>
            <consortium name="DOE Joint Genome Institute"/>
            <person name="Mondo S.J."/>
            <person name="Dannebaum R.O."/>
            <person name="Kuo R.C."/>
            <person name="Labutti K."/>
            <person name="Haridas S."/>
            <person name="Kuo A."/>
            <person name="Salamov A."/>
            <person name="Ahrendt S.R."/>
            <person name="Lipzen A."/>
            <person name="Sullivan W."/>
            <person name="Andreopoulos W.B."/>
            <person name="Clum A."/>
            <person name="Lindquist E."/>
            <person name="Daum C."/>
            <person name="Ramamoorthy G.K."/>
            <person name="Gryganskyi A."/>
            <person name="Culley D."/>
            <person name="Magnuson J.K."/>
            <person name="James T.Y."/>
            <person name="O'Malley M.A."/>
            <person name="Stajich J.E."/>
            <person name="Spatafora J.W."/>
            <person name="Visel A."/>
            <person name="Grigoriev I.V."/>
        </authorList>
    </citation>
    <scope>NUCLEOTIDE SEQUENCE [LARGE SCALE GENOMIC DNA]</scope>
    <source>
        <strain evidence="12 13">ATCC 12442</strain>
    </source>
</reference>
<keyword evidence="3" id="KW-0597">Phosphoprotein</keyword>
<keyword evidence="7 10" id="KW-0067">ATP-binding</keyword>
<dbReference type="InterPro" id="IPR003594">
    <property type="entry name" value="HATPase_dom"/>
</dbReference>
<dbReference type="RefSeq" id="XP_040746695.1">
    <property type="nucleotide sequence ID" value="XM_040884264.1"/>
</dbReference>
<evidence type="ECO:0000256" key="1">
    <source>
        <dbReference type="ARBA" id="ARBA00004305"/>
    </source>
</evidence>
<protein>
    <recommendedName>
        <fullName evidence="10">Protein-serine/threonine kinase</fullName>
        <ecNumber evidence="10">2.7.11.-</ecNumber>
    </recommendedName>
</protein>
<dbReference type="OrthoDB" id="3264224at2759"/>
<evidence type="ECO:0000259" key="11">
    <source>
        <dbReference type="PROSITE" id="PS50109"/>
    </source>
</evidence>
<dbReference type="InterPro" id="IPR004358">
    <property type="entry name" value="Sig_transdc_His_kin-like_C"/>
</dbReference>
<dbReference type="AlphaFoldDB" id="A0A1Y1WJ16"/>
<evidence type="ECO:0000256" key="2">
    <source>
        <dbReference type="ARBA" id="ARBA00006155"/>
    </source>
</evidence>
<gene>
    <name evidence="12" type="ORF">DL89DRAFT_214305</name>
</gene>
<keyword evidence="4 10" id="KW-0808">Transferase</keyword>
<evidence type="ECO:0000256" key="7">
    <source>
        <dbReference type="ARBA" id="ARBA00022840"/>
    </source>
</evidence>
<dbReference type="GeneID" id="63800912"/>
<keyword evidence="8" id="KW-0809">Transit peptide</keyword>
<dbReference type="PROSITE" id="PS50109">
    <property type="entry name" value="HIS_KIN"/>
    <property type="match status" value="1"/>
</dbReference>
<dbReference type="PRINTS" id="PR00344">
    <property type="entry name" value="BCTRLSENSOR"/>
</dbReference>
<feature type="non-terminal residue" evidence="12">
    <location>
        <position position="1"/>
    </location>
</feature>
<dbReference type="STRING" id="61395.A0A1Y1WJ16"/>
<name>A0A1Y1WJ16_9FUNG</name>